<name>A0ABS7FZM7_9ACTN</name>
<proteinExistence type="predicted"/>
<organism evidence="1 2">
    <name type="scientific">Actinomadura parmotrematis</name>
    <dbReference type="NCBI Taxonomy" id="2864039"/>
    <lineage>
        <taxon>Bacteria</taxon>
        <taxon>Bacillati</taxon>
        <taxon>Actinomycetota</taxon>
        <taxon>Actinomycetes</taxon>
        <taxon>Streptosporangiales</taxon>
        <taxon>Thermomonosporaceae</taxon>
        <taxon>Actinomadura</taxon>
    </lineage>
</organism>
<evidence type="ECO:0000313" key="2">
    <source>
        <dbReference type="Proteomes" id="UP000774570"/>
    </source>
</evidence>
<dbReference type="RefSeq" id="WP_220169141.1">
    <property type="nucleotide sequence ID" value="NZ_JAIBOA010000019.1"/>
</dbReference>
<keyword evidence="2" id="KW-1185">Reference proteome</keyword>
<dbReference type="EMBL" id="JAIBOA010000019">
    <property type="protein sequence ID" value="MBW8485901.1"/>
    <property type="molecule type" value="Genomic_DNA"/>
</dbReference>
<accession>A0ABS7FZM7</accession>
<dbReference type="Proteomes" id="UP000774570">
    <property type="component" value="Unassembled WGS sequence"/>
</dbReference>
<evidence type="ECO:0008006" key="3">
    <source>
        <dbReference type="Google" id="ProtNLM"/>
    </source>
</evidence>
<comment type="caution">
    <text evidence="1">The sequence shown here is derived from an EMBL/GenBank/DDBJ whole genome shotgun (WGS) entry which is preliminary data.</text>
</comment>
<gene>
    <name evidence="1" type="ORF">K1Y72_26230</name>
</gene>
<evidence type="ECO:0000313" key="1">
    <source>
        <dbReference type="EMBL" id="MBW8485901.1"/>
    </source>
</evidence>
<reference evidence="1 2" key="1">
    <citation type="submission" date="2021-07" db="EMBL/GenBank/DDBJ databases">
        <title>Actinomadura sp. PM05-2 isolated from lichen.</title>
        <authorList>
            <person name="Somphong A."/>
            <person name="Phongsopitanun W."/>
            <person name="Tanasupawat S."/>
            <person name="Peongsungnone V."/>
        </authorList>
    </citation>
    <scope>NUCLEOTIDE SEQUENCE [LARGE SCALE GENOMIC DNA]</scope>
    <source>
        <strain evidence="1 2">PM05-2</strain>
    </source>
</reference>
<protein>
    <recommendedName>
        <fullName evidence="3">DUF3040 domain-containing protein</fullName>
    </recommendedName>
</protein>
<sequence length="89" mass="10180">MVKMMEPPRRLLLLVGLAARLTERQRTCAIAIPHIGGPVLYVYRLDGRRLSVLAMPQNARWWFMWGRYRSSPAEELEATARILAEETAG</sequence>